<dbReference type="Proteomes" id="UP000487350">
    <property type="component" value="Unassembled WGS sequence"/>
</dbReference>
<feature type="transmembrane region" description="Helical" evidence="5">
    <location>
        <begin position="241"/>
        <end position="264"/>
    </location>
</feature>
<organism evidence="7 8">
    <name type="scientific">Caenimonas koreensis DSM 17982</name>
    <dbReference type="NCBI Taxonomy" id="1121255"/>
    <lineage>
        <taxon>Bacteria</taxon>
        <taxon>Pseudomonadati</taxon>
        <taxon>Pseudomonadota</taxon>
        <taxon>Betaproteobacteria</taxon>
        <taxon>Burkholderiales</taxon>
        <taxon>Comamonadaceae</taxon>
        <taxon>Caenimonas</taxon>
    </lineage>
</organism>
<keyword evidence="8" id="KW-1185">Reference proteome</keyword>
<feature type="transmembrane region" description="Helical" evidence="5">
    <location>
        <begin position="59"/>
        <end position="80"/>
    </location>
</feature>
<reference evidence="7 8" key="1">
    <citation type="submission" date="2019-11" db="EMBL/GenBank/DDBJ databases">
        <title>Caenimonas koreensis gen. nov., sp. nov., isolated from activated sludge.</title>
        <authorList>
            <person name="Seung H.R."/>
        </authorList>
    </citation>
    <scope>NUCLEOTIDE SEQUENCE [LARGE SCALE GENOMIC DNA]</scope>
    <source>
        <strain evidence="7 8">EMB320</strain>
    </source>
</reference>
<name>A0A844BDQ7_9BURK</name>
<dbReference type="InterPro" id="IPR011547">
    <property type="entry name" value="SLC26A/SulP_dom"/>
</dbReference>
<feature type="transmembrane region" description="Helical" evidence="5">
    <location>
        <begin position="284"/>
        <end position="306"/>
    </location>
</feature>
<sequence length="458" mass="47115">MAAGAGISGSRPAGGALVLLCTGTAPAEHLLPGSVVTPALPFLRWLPQWRQKDVLRADLLAGLTGAIVVLPQGVAFATLAGMPPAYGLYAAMMPCVIAALFGSSRLMVTGPANAISLTTMALVAPLAAVGSSQYVGLVLTLTFVVGALQLLLGMARVGKWVELVPHAVIAGFTAGAAVLIVNSQVGTLLGLDLPRGLSVAQTLRAVFTTGQSIQALPVIAAMATILINLAALRHSRWIPPILMAVIGGTAITWLAAGLLGAQPATVEALPGALPPLSLPDLRQVPNLVLPALVMTLLAVTEAMAIAKAFARRANEPFDGNQELVGQGLANLTGSFFSSYPASGSFNRSGVNVAAGARTPLAAVSAAVLLIVILSFVAPWARWLPLAVIGGLLVVVAWGLVNPREIRHLWKHEPVDRLPMVVTFAGTVTLSLEWAILLGLATAWVSRRLAGPETGSGSL</sequence>
<protein>
    <recommendedName>
        <fullName evidence="6">SLC26A/SulP transporter domain-containing protein</fullName>
    </recommendedName>
</protein>
<feature type="transmembrane region" description="Helical" evidence="5">
    <location>
        <begin position="211"/>
        <end position="229"/>
    </location>
</feature>
<keyword evidence="4 5" id="KW-0472">Membrane</keyword>
<evidence type="ECO:0000313" key="8">
    <source>
        <dbReference type="Proteomes" id="UP000487350"/>
    </source>
</evidence>
<feature type="transmembrane region" description="Helical" evidence="5">
    <location>
        <begin position="167"/>
        <end position="191"/>
    </location>
</feature>
<comment type="caution">
    <text evidence="7">The sequence shown here is derived from an EMBL/GenBank/DDBJ whole genome shotgun (WGS) entry which is preliminary data.</text>
</comment>
<evidence type="ECO:0000259" key="6">
    <source>
        <dbReference type="Pfam" id="PF00916"/>
    </source>
</evidence>
<feature type="transmembrane region" description="Helical" evidence="5">
    <location>
        <begin position="86"/>
        <end position="103"/>
    </location>
</feature>
<dbReference type="OrthoDB" id="9769739at2"/>
<dbReference type="GO" id="GO:0055085">
    <property type="term" value="P:transmembrane transport"/>
    <property type="evidence" value="ECO:0007669"/>
    <property type="project" value="InterPro"/>
</dbReference>
<dbReference type="Pfam" id="PF00916">
    <property type="entry name" value="Sulfate_transp"/>
    <property type="match status" value="1"/>
</dbReference>
<feature type="domain" description="SLC26A/SulP transporter" evidence="6">
    <location>
        <begin position="55"/>
        <end position="422"/>
    </location>
</feature>
<evidence type="ECO:0000256" key="3">
    <source>
        <dbReference type="ARBA" id="ARBA00022989"/>
    </source>
</evidence>
<evidence type="ECO:0000256" key="5">
    <source>
        <dbReference type="SAM" id="Phobius"/>
    </source>
</evidence>
<evidence type="ECO:0000313" key="7">
    <source>
        <dbReference type="EMBL" id="MRD49577.1"/>
    </source>
</evidence>
<keyword evidence="2 5" id="KW-0812">Transmembrane</keyword>
<dbReference type="AlphaFoldDB" id="A0A844BDQ7"/>
<dbReference type="EMBL" id="WJBU01000027">
    <property type="protein sequence ID" value="MRD49577.1"/>
    <property type="molecule type" value="Genomic_DNA"/>
</dbReference>
<evidence type="ECO:0000256" key="4">
    <source>
        <dbReference type="ARBA" id="ARBA00023136"/>
    </source>
</evidence>
<feature type="transmembrane region" description="Helical" evidence="5">
    <location>
        <begin position="110"/>
        <end position="128"/>
    </location>
</feature>
<comment type="subcellular location">
    <subcellularLocation>
        <location evidence="1">Membrane</location>
        <topology evidence="1">Multi-pass membrane protein</topology>
    </subcellularLocation>
</comment>
<evidence type="ECO:0000256" key="1">
    <source>
        <dbReference type="ARBA" id="ARBA00004141"/>
    </source>
</evidence>
<dbReference type="PANTHER" id="PTHR11814">
    <property type="entry name" value="SULFATE TRANSPORTER"/>
    <property type="match status" value="1"/>
</dbReference>
<feature type="transmembrane region" description="Helical" evidence="5">
    <location>
        <begin position="354"/>
        <end position="376"/>
    </location>
</feature>
<dbReference type="InterPro" id="IPR001902">
    <property type="entry name" value="SLC26A/SulP_fam"/>
</dbReference>
<feature type="transmembrane region" description="Helical" evidence="5">
    <location>
        <begin position="134"/>
        <end position="155"/>
    </location>
</feature>
<evidence type="ECO:0000256" key="2">
    <source>
        <dbReference type="ARBA" id="ARBA00022692"/>
    </source>
</evidence>
<gene>
    <name evidence="7" type="ORF">GHT07_20070</name>
</gene>
<feature type="transmembrane region" description="Helical" evidence="5">
    <location>
        <begin position="420"/>
        <end position="444"/>
    </location>
</feature>
<keyword evidence="3 5" id="KW-1133">Transmembrane helix</keyword>
<dbReference type="GO" id="GO:0016020">
    <property type="term" value="C:membrane"/>
    <property type="evidence" value="ECO:0007669"/>
    <property type="project" value="UniProtKB-SubCell"/>
</dbReference>
<feature type="transmembrane region" description="Helical" evidence="5">
    <location>
        <begin position="382"/>
        <end position="400"/>
    </location>
</feature>
<proteinExistence type="predicted"/>
<accession>A0A844BDQ7</accession>